<organism evidence="3 4">
    <name type="scientific">Methylocystis borbori</name>
    <dbReference type="NCBI Taxonomy" id="3118750"/>
    <lineage>
        <taxon>Bacteria</taxon>
        <taxon>Pseudomonadati</taxon>
        <taxon>Pseudomonadota</taxon>
        <taxon>Alphaproteobacteria</taxon>
        <taxon>Hyphomicrobiales</taxon>
        <taxon>Methylocystaceae</taxon>
        <taxon>Methylocystis</taxon>
    </lineage>
</organism>
<evidence type="ECO:0000313" key="3">
    <source>
        <dbReference type="EMBL" id="MEF3367319.1"/>
    </source>
</evidence>
<feature type="region of interest" description="Disordered" evidence="1">
    <location>
        <begin position="38"/>
        <end position="92"/>
    </location>
</feature>
<feature type="region of interest" description="Disordered" evidence="1">
    <location>
        <begin position="120"/>
        <end position="151"/>
    </location>
</feature>
<comment type="caution">
    <text evidence="3">The sequence shown here is derived from an EMBL/GenBank/DDBJ whole genome shotgun (WGS) entry which is preliminary data.</text>
</comment>
<keyword evidence="2" id="KW-1133">Transmembrane helix</keyword>
<keyword evidence="4" id="KW-1185">Reference proteome</keyword>
<dbReference type="EMBL" id="JAZHYN010000038">
    <property type="protein sequence ID" value="MEF3367319.1"/>
    <property type="molecule type" value="Genomic_DNA"/>
</dbReference>
<dbReference type="RefSeq" id="WP_332082367.1">
    <property type="nucleotide sequence ID" value="NZ_JAZHYN010000038.1"/>
</dbReference>
<name>A0ABU7XIX5_9HYPH</name>
<keyword evidence="2" id="KW-0472">Membrane</keyword>
<reference evidence="3 4" key="1">
    <citation type="submission" date="2024-02" db="EMBL/GenBank/DDBJ databases">
        <authorList>
            <person name="Grouzdev D."/>
        </authorList>
    </citation>
    <scope>NUCLEOTIDE SEQUENCE [LARGE SCALE GENOMIC DNA]</scope>
    <source>
        <strain evidence="3 4">9N</strain>
    </source>
</reference>
<evidence type="ECO:0008006" key="5">
    <source>
        <dbReference type="Google" id="ProtNLM"/>
    </source>
</evidence>
<feature type="compositionally biased region" description="Basic and acidic residues" evidence="1">
    <location>
        <begin position="38"/>
        <end position="48"/>
    </location>
</feature>
<evidence type="ECO:0000256" key="1">
    <source>
        <dbReference type="SAM" id="MobiDB-lite"/>
    </source>
</evidence>
<accession>A0ABU7XIX5</accession>
<feature type="compositionally biased region" description="Low complexity" evidence="1">
    <location>
        <begin position="64"/>
        <end position="76"/>
    </location>
</feature>
<protein>
    <recommendedName>
        <fullName evidence="5">Calcium-binding protein</fullName>
    </recommendedName>
</protein>
<gene>
    <name evidence="3" type="ORF">V3H18_12315</name>
</gene>
<proteinExistence type="predicted"/>
<evidence type="ECO:0000313" key="4">
    <source>
        <dbReference type="Proteomes" id="UP001350748"/>
    </source>
</evidence>
<keyword evidence="2" id="KW-0812">Transmembrane</keyword>
<sequence>MPAGGDLFDPSLIVFAVLAVFVIWKLRSVLGVRVDRETPPPSRFEPRRPAAAVATPGEPLVFRPPVASGPSAAPALPDRPAIGPTQQLTGAGAATELAKRTPVRATDSPAPAQALARHIFVQGGDQNPRPNRADDYRWRPPAPAAEDSLQR</sequence>
<evidence type="ECO:0000256" key="2">
    <source>
        <dbReference type="SAM" id="Phobius"/>
    </source>
</evidence>
<feature type="transmembrane region" description="Helical" evidence="2">
    <location>
        <begin position="12"/>
        <end position="30"/>
    </location>
</feature>
<dbReference type="Proteomes" id="UP001350748">
    <property type="component" value="Unassembled WGS sequence"/>
</dbReference>